<feature type="domain" description="PPM-type phosphatase" evidence="1">
    <location>
        <begin position="2"/>
        <end position="237"/>
    </location>
</feature>
<dbReference type="NCBIfam" id="NF033484">
    <property type="entry name" value="Stp1_PP2C_phos"/>
    <property type="match status" value="1"/>
</dbReference>
<protein>
    <submittedName>
        <fullName evidence="2">Serine/threonine protein phosphatase</fullName>
    </submittedName>
</protein>
<dbReference type="Pfam" id="PF13672">
    <property type="entry name" value="PP2C_2"/>
    <property type="match status" value="1"/>
</dbReference>
<dbReference type="eggNOG" id="COG0631">
    <property type="taxonomic scope" value="Bacteria"/>
</dbReference>
<evidence type="ECO:0000259" key="1">
    <source>
        <dbReference type="PROSITE" id="PS51746"/>
    </source>
</evidence>
<dbReference type="SMART" id="SM00332">
    <property type="entry name" value="PP2Cc"/>
    <property type="match status" value="1"/>
</dbReference>
<dbReference type="HOGENOM" id="CLU_034545_4_1_9"/>
<evidence type="ECO:0000313" key="3">
    <source>
        <dbReference type="Proteomes" id="UP000006556"/>
    </source>
</evidence>
<dbReference type="Proteomes" id="UP000006556">
    <property type="component" value="Chromosome"/>
</dbReference>
<dbReference type="PROSITE" id="PS51746">
    <property type="entry name" value="PPM_2"/>
    <property type="match status" value="1"/>
</dbReference>
<dbReference type="PANTHER" id="PTHR47992">
    <property type="entry name" value="PROTEIN PHOSPHATASE"/>
    <property type="match status" value="1"/>
</dbReference>
<dbReference type="InterPro" id="IPR001932">
    <property type="entry name" value="PPM-type_phosphatase-like_dom"/>
</dbReference>
<reference evidence="3" key="1">
    <citation type="journal article" date="2008" name="Genome Res.">
        <title>The genome of Pelotomaculum thermopropionicum reveals niche-associated evolution in anaerobic microbiota.</title>
        <authorList>
            <person name="Kosaka T."/>
            <person name="Kato S."/>
            <person name="Shimoyama T."/>
            <person name="Ishii S."/>
            <person name="Abe T."/>
            <person name="Watanabe K."/>
        </authorList>
    </citation>
    <scope>NUCLEOTIDE SEQUENCE [LARGE SCALE GENOMIC DNA]</scope>
    <source>
        <strain evidence="3">DSM 13744 / JCM 10971 / SI</strain>
    </source>
</reference>
<name>A5D1B3_PELTS</name>
<dbReference type="AlphaFoldDB" id="A5D1B3"/>
<keyword evidence="3" id="KW-1185">Reference proteome</keyword>
<dbReference type="GO" id="GO:0004722">
    <property type="term" value="F:protein serine/threonine phosphatase activity"/>
    <property type="evidence" value="ECO:0007669"/>
    <property type="project" value="InterPro"/>
</dbReference>
<sequence length="237" mass="25604">MRWAQVTDTGPVRAANEDSLIVSPEIGLFAVADGMGGHQAGEVASSMALVLMERELKKRLGNGERPENALIDSVKEANRSIYELALRNPRLAGMGTTVTACLRCLNEILVAQVGDSRAYLLRDGLIVRLTEDHSLVQELVKNGGITEEQALSHPHRNVLTRALGTSPFLEVDLKRVGIKPGDLLLLCTDGLSGYLRAEEIMSTVFTSPGLEAAVQTLLLKAFQYGGTDNVTIILVEL</sequence>
<gene>
    <name evidence="2" type="primary">PTC1</name>
    <name evidence="2" type="ordered locus">PTH_1784</name>
</gene>
<dbReference type="KEGG" id="pth:PTH_1784"/>
<dbReference type="SUPFAM" id="SSF81606">
    <property type="entry name" value="PP2C-like"/>
    <property type="match status" value="1"/>
</dbReference>
<dbReference type="STRING" id="370438.PTH_1784"/>
<dbReference type="Gene3D" id="3.60.40.10">
    <property type="entry name" value="PPM-type phosphatase domain"/>
    <property type="match status" value="1"/>
</dbReference>
<organism evidence="2 3">
    <name type="scientific">Pelotomaculum thermopropionicum (strain DSM 13744 / JCM 10971 / SI)</name>
    <dbReference type="NCBI Taxonomy" id="370438"/>
    <lineage>
        <taxon>Bacteria</taxon>
        <taxon>Bacillati</taxon>
        <taxon>Bacillota</taxon>
        <taxon>Clostridia</taxon>
        <taxon>Eubacteriales</taxon>
        <taxon>Desulfotomaculaceae</taxon>
        <taxon>Pelotomaculum</taxon>
    </lineage>
</organism>
<accession>A5D1B3</accession>
<dbReference type="CDD" id="cd00143">
    <property type="entry name" value="PP2Cc"/>
    <property type="match status" value="1"/>
</dbReference>
<dbReference type="InterPro" id="IPR015655">
    <property type="entry name" value="PP2C"/>
</dbReference>
<proteinExistence type="predicted"/>
<evidence type="ECO:0000313" key="2">
    <source>
        <dbReference type="EMBL" id="BAF59965.1"/>
    </source>
</evidence>
<dbReference type="InterPro" id="IPR036457">
    <property type="entry name" value="PPM-type-like_dom_sf"/>
</dbReference>
<dbReference type="EMBL" id="AP009389">
    <property type="protein sequence ID" value="BAF59965.1"/>
    <property type="molecule type" value="Genomic_DNA"/>
</dbReference>
<dbReference type="SMART" id="SM00331">
    <property type="entry name" value="PP2C_SIG"/>
    <property type="match status" value="1"/>
</dbReference>